<keyword evidence="7 9" id="KW-0472">Membrane</keyword>
<feature type="transmembrane region" description="Helical" evidence="9">
    <location>
        <begin position="120"/>
        <end position="140"/>
    </location>
</feature>
<accession>A0ABN1MTW6</accession>
<dbReference type="InterPro" id="IPR006369">
    <property type="entry name" value="Protohaem_IX_farnesylTrfase"/>
</dbReference>
<dbReference type="EMBL" id="BAAAFH010000022">
    <property type="protein sequence ID" value="GAA0876793.1"/>
    <property type="molecule type" value="Genomic_DNA"/>
</dbReference>
<keyword evidence="11" id="KW-1185">Reference proteome</keyword>
<evidence type="ECO:0000256" key="7">
    <source>
        <dbReference type="ARBA" id="ARBA00023136"/>
    </source>
</evidence>
<reference evidence="10 11" key="1">
    <citation type="journal article" date="2019" name="Int. J. Syst. Evol. Microbiol.">
        <title>The Global Catalogue of Microorganisms (GCM) 10K type strain sequencing project: providing services to taxonomists for standard genome sequencing and annotation.</title>
        <authorList>
            <consortium name="The Broad Institute Genomics Platform"/>
            <consortium name="The Broad Institute Genome Sequencing Center for Infectious Disease"/>
            <person name="Wu L."/>
            <person name="Ma J."/>
        </authorList>
    </citation>
    <scope>NUCLEOTIDE SEQUENCE [LARGE SCALE GENOMIC DNA]</scope>
    <source>
        <strain evidence="10 11">JCM 16083</strain>
    </source>
</reference>
<evidence type="ECO:0000313" key="11">
    <source>
        <dbReference type="Proteomes" id="UP001501126"/>
    </source>
</evidence>
<feature type="transmembrane region" description="Helical" evidence="9">
    <location>
        <begin position="191"/>
        <end position="212"/>
    </location>
</feature>
<evidence type="ECO:0000256" key="6">
    <source>
        <dbReference type="ARBA" id="ARBA00023133"/>
    </source>
</evidence>
<evidence type="ECO:0000313" key="10">
    <source>
        <dbReference type="EMBL" id="GAA0876793.1"/>
    </source>
</evidence>
<dbReference type="NCBIfam" id="TIGR01473">
    <property type="entry name" value="cyoE_ctaB"/>
    <property type="match status" value="1"/>
</dbReference>
<dbReference type="InterPro" id="IPR000537">
    <property type="entry name" value="UbiA_prenyltransferase"/>
</dbReference>
<keyword evidence="2 9" id="KW-1003">Cell membrane</keyword>
<gene>
    <name evidence="10" type="primary">cyoE</name>
    <name evidence="9" type="synonym">ctaB</name>
    <name evidence="10" type="ORF">GCM10009118_32030</name>
</gene>
<proteinExistence type="inferred from homology"/>
<organism evidence="10 11">
    <name type="scientific">Wandonia haliotis</name>
    <dbReference type="NCBI Taxonomy" id="574963"/>
    <lineage>
        <taxon>Bacteria</taxon>
        <taxon>Pseudomonadati</taxon>
        <taxon>Bacteroidota</taxon>
        <taxon>Flavobacteriia</taxon>
        <taxon>Flavobacteriales</taxon>
        <taxon>Crocinitomicaceae</taxon>
        <taxon>Wandonia</taxon>
    </lineage>
</organism>
<evidence type="ECO:0000256" key="2">
    <source>
        <dbReference type="ARBA" id="ARBA00022475"/>
    </source>
</evidence>
<keyword evidence="4 9" id="KW-0812">Transmembrane</keyword>
<feature type="transmembrane region" description="Helical" evidence="9">
    <location>
        <begin position="68"/>
        <end position="90"/>
    </location>
</feature>
<evidence type="ECO:0000256" key="3">
    <source>
        <dbReference type="ARBA" id="ARBA00022679"/>
    </source>
</evidence>
<dbReference type="Gene3D" id="1.10.357.140">
    <property type="entry name" value="UbiA prenyltransferase"/>
    <property type="match status" value="1"/>
</dbReference>
<comment type="subcellular location">
    <subcellularLocation>
        <location evidence="9">Cell membrane</location>
        <topology evidence="9">Multi-pass membrane protein</topology>
    </subcellularLocation>
    <subcellularLocation>
        <location evidence="1">Membrane</location>
        <topology evidence="1">Multi-pass membrane protein</topology>
    </subcellularLocation>
</comment>
<dbReference type="InterPro" id="IPR030470">
    <property type="entry name" value="UbiA_prenylTrfase_CS"/>
</dbReference>
<sequence length="269" mass="30247">MRLASLVILSAIAGYWFAGGGWDQDLFLLVIGGILVTGASNGMNQIIERDLDKLMSRTKNRPIPAGRMTVSQGYVIVVVCIITGIALLSLINFKTALWGFVSFVLYAFVYTPLKPKTSWSVFIGAFPGAFPPFLGAIAYLDEYTLIPGILFMVQFMWQFPHFWAIAWVSYDDYKHGGFHLLPSKNGKTKTSAFPILVYTLLLVPFSLLPWVLDMVGPLTFYLGSFLGLLFFLFAYRLYLTCDTKDARNLMFASFAYLPLIQFLYVLDKV</sequence>
<evidence type="ECO:0000256" key="4">
    <source>
        <dbReference type="ARBA" id="ARBA00022692"/>
    </source>
</evidence>
<dbReference type="PANTHER" id="PTHR43448">
    <property type="entry name" value="PROTOHEME IX FARNESYLTRANSFERASE, MITOCHONDRIAL"/>
    <property type="match status" value="1"/>
</dbReference>
<feature type="transmembrane region" description="Helical" evidence="9">
    <location>
        <begin position="249"/>
        <end position="266"/>
    </location>
</feature>
<feature type="transmembrane region" description="Helical" evidence="9">
    <location>
        <begin position="29"/>
        <end position="47"/>
    </location>
</feature>
<comment type="pathway">
    <text evidence="9">Porphyrin-containing compound metabolism; heme O biosynthesis; heme O from protoheme: step 1/1.</text>
</comment>
<comment type="caution">
    <text evidence="10">The sequence shown here is derived from an EMBL/GenBank/DDBJ whole genome shotgun (WGS) entry which is preliminary data.</text>
</comment>
<dbReference type="InterPro" id="IPR044878">
    <property type="entry name" value="UbiA_sf"/>
</dbReference>
<comment type="catalytic activity">
    <reaction evidence="8 9">
        <text>heme b + (2E,6E)-farnesyl diphosphate + H2O = Fe(II)-heme o + diphosphate</text>
        <dbReference type="Rhea" id="RHEA:28070"/>
        <dbReference type="ChEBI" id="CHEBI:15377"/>
        <dbReference type="ChEBI" id="CHEBI:33019"/>
        <dbReference type="ChEBI" id="CHEBI:60344"/>
        <dbReference type="ChEBI" id="CHEBI:60530"/>
        <dbReference type="ChEBI" id="CHEBI:175763"/>
        <dbReference type="EC" id="2.5.1.141"/>
    </reaction>
</comment>
<evidence type="ECO:0000256" key="9">
    <source>
        <dbReference type="HAMAP-Rule" id="MF_00154"/>
    </source>
</evidence>
<evidence type="ECO:0000256" key="1">
    <source>
        <dbReference type="ARBA" id="ARBA00004141"/>
    </source>
</evidence>
<feature type="transmembrane region" description="Helical" evidence="9">
    <location>
        <begin position="146"/>
        <end position="170"/>
    </location>
</feature>
<dbReference type="EC" id="2.5.1.141" evidence="9"/>
<feature type="transmembrane region" description="Helical" evidence="9">
    <location>
        <begin position="96"/>
        <end position="113"/>
    </location>
</feature>
<dbReference type="PANTHER" id="PTHR43448:SF2">
    <property type="entry name" value="PROTOHEME IX FARNESYLTRANSFERASE, MITOCHONDRIAL"/>
    <property type="match status" value="1"/>
</dbReference>
<protein>
    <recommendedName>
        <fullName evidence="9">Protoheme IX farnesyltransferase</fullName>
        <ecNumber evidence="9">2.5.1.141</ecNumber>
    </recommendedName>
    <alternativeName>
        <fullName evidence="9">Heme B farnesyltransferase</fullName>
    </alternativeName>
    <alternativeName>
        <fullName evidence="9">Heme O synthase</fullName>
    </alternativeName>
</protein>
<keyword evidence="3 9" id="KW-0808">Transferase</keyword>
<comment type="miscellaneous">
    <text evidence="9">Carbon 2 of the heme B porphyrin ring is defined according to the Fischer nomenclature.</text>
</comment>
<comment type="similarity">
    <text evidence="9">Belongs to the UbiA prenyltransferase family. Protoheme IX farnesyltransferase subfamily.</text>
</comment>
<dbReference type="CDD" id="cd13957">
    <property type="entry name" value="PT_UbiA_Cox10"/>
    <property type="match status" value="1"/>
</dbReference>
<comment type="function">
    <text evidence="9">Converts heme B (protoheme IX) to heme O by substitution of the vinyl group on carbon 2 of heme B porphyrin ring with a hydroxyethyl farnesyl side group.</text>
</comment>
<feature type="transmembrane region" description="Helical" evidence="9">
    <location>
        <begin position="218"/>
        <end position="237"/>
    </location>
</feature>
<evidence type="ECO:0000256" key="5">
    <source>
        <dbReference type="ARBA" id="ARBA00022989"/>
    </source>
</evidence>
<dbReference type="Proteomes" id="UP001501126">
    <property type="component" value="Unassembled WGS sequence"/>
</dbReference>
<keyword evidence="6 9" id="KW-0350">Heme biosynthesis</keyword>
<dbReference type="HAMAP" id="MF_00154">
    <property type="entry name" value="CyoE_CtaB"/>
    <property type="match status" value="1"/>
</dbReference>
<name>A0ABN1MTW6_9FLAO</name>
<evidence type="ECO:0000256" key="8">
    <source>
        <dbReference type="ARBA" id="ARBA00047690"/>
    </source>
</evidence>
<dbReference type="PROSITE" id="PS00943">
    <property type="entry name" value="UBIA"/>
    <property type="match status" value="1"/>
</dbReference>
<dbReference type="Pfam" id="PF01040">
    <property type="entry name" value="UbiA"/>
    <property type="match status" value="1"/>
</dbReference>
<keyword evidence="5 9" id="KW-1133">Transmembrane helix</keyword>